<dbReference type="InterPro" id="IPR036162">
    <property type="entry name" value="Resolvase-like_N_sf"/>
</dbReference>
<gene>
    <name evidence="9" type="ORF">HZT40_18315</name>
</gene>
<protein>
    <submittedName>
        <fullName evidence="9">Recombinase family protein</fullName>
    </submittedName>
</protein>
<keyword evidence="10" id="KW-1185">Reference proteome</keyword>
<keyword evidence="3" id="KW-0230">DNA invertase</keyword>
<evidence type="ECO:0000313" key="9">
    <source>
        <dbReference type="EMBL" id="QLQ33221.1"/>
    </source>
</evidence>
<dbReference type="SUPFAM" id="SSF46689">
    <property type="entry name" value="Homeodomain-like"/>
    <property type="match status" value="1"/>
</dbReference>
<evidence type="ECO:0000313" key="10">
    <source>
        <dbReference type="Proteomes" id="UP000510621"/>
    </source>
</evidence>
<evidence type="ECO:0000256" key="1">
    <source>
        <dbReference type="ARBA" id="ARBA00009913"/>
    </source>
</evidence>
<dbReference type="PROSITE" id="PS51736">
    <property type="entry name" value="RECOMBINASES_3"/>
    <property type="match status" value="1"/>
</dbReference>
<evidence type="ECO:0000259" key="8">
    <source>
        <dbReference type="PROSITE" id="PS51736"/>
    </source>
</evidence>
<reference evidence="9" key="1">
    <citation type="submission" date="2020-06" db="EMBL/GenBank/DDBJ databases">
        <title>Analysis procedures for assessing recovery of high quality, complete, closed genomes from Nanopore long read metagenome sequencing.</title>
        <authorList>
            <person name="Bessarab I."/>
            <person name="Arumugam K."/>
            <person name="Haryono M."/>
            <person name="Liu X."/>
            <person name="Roy S."/>
            <person name="Zuniga-Montanez R.E."/>
            <person name="Qiu G."/>
            <person name="Drautz-Moses D.I."/>
            <person name="Law Y.Y."/>
            <person name="Wuertz S."/>
            <person name="Lauro F.M."/>
            <person name="Huson D.H."/>
            <person name="Williams R.B."/>
        </authorList>
    </citation>
    <scope>NUCLEOTIDE SEQUENCE [LARGE SCALE GENOMIC DNA]</scope>
    <source>
        <strain evidence="9">SSD2</strain>
    </source>
</reference>
<keyword evidence="5" id="KW-0233">DNA recombination</keyword>
<dbReference type="Pfam" id="PF00239">
    <property type="entry name" value="Resolvase"/>
    <property type="match status" value="1"/>
</dbReference>
<evidence type="ECO:0000256" key="2">
    <source>
        <dbReference type="ARBA" id="ARBA00022908"/>
    </source>
</evidence>
<evidence type="ECO:0000256" key="7">
    <source>
        <dbReference type="PROSITE-ProRule" id="PRU10137"/>
    </source>
</evidence>
<dbReference type="GO" id="GO:0003677">
    <property type="term" value="F:DNA binding"/>
    <property type="evidence" value="ECO:0007669"/>
    <property type="project" value="UniProtKB-KW"/>
</dbReference>
<dbReference type="InterPro" id="IPR009057">
    <property type="entry name" value="Homeodomain-like_sf"/>
</dbReference>
<dbReference type="PANTHER" id="PTHR30461">
    <property type="entry name" value="DNA-INVERTASE FROM LAMBDOID PROPHAGE"/>
    <property type="match status" value="1"/>
</dbReference>
<organism evidence="9 10">
    <name type="scientific">Candidatus Thiothrix singaporensis</name>
    <dbReference type="NCBI Taxonomy" id="2799669"/>
    <lineage>
        <taxon>Bacteria</taxon>
        <taxon>Pseudomonadati</taxon>
        <taxon>Pseudomonadota</taxon>
        <taxon>Gammaproteobacteria</taxon>
        <taxon>Thiotrichales</taxon>
        <taxon>Thiotrichaceae</taxon>
        <taxon>Thiothrix</taxon>
    </lineage>
</organism>
<dbReference type="EMBL" id="CP059265">
    <property type="protein sequence ID" value="QLQ33221.1"/>
    <property type="molecule type" value="Genomic_DNA"/>
</dbReference>
<evidence type="ECO:0000256" key="5">
    <source>
        <dbReference type="ARBA" id="ARBA00023172"/>
    </source>
</evidence>
<dbReference type="SUPFAM" id="SSF53041">
    <property type="entry name" value="Resolvase-like"/>
    <property type="match status" value="1"/>
</dbReference>
<proteinExistence type="inferred from homology"/>
<dbReference type="InterPro" id="IPR006119">
    <property type="entry name" value="Resolv_N"/>
</dbReference>
<name>A0A7L6AVU3_9GAMM</name>
<evidence type="ECO:0000256" key="3">
    <source>
        <dbReference type="ARBA" id="ARBA00023100"/>
    </source>
</evidence>
<keyword evidence="2" id="KW-0229">DNA integration</keyword>
<dbReference type="GO" id="GO:0015074">
    <property type="term" value="P:DNA integration"/>
    <property type="evidence" value="ECO:0007669"/>
    <property type="project" value="UniProtKB-KW"/>
</dbReference>
<accession>A0A7L6AVU3</accession>
<dbReference type="Proteomes" id="UP000510621">
    <property type="component" value="Chromosome"/>
</dbReference>
<dbReference type="AlphaFoldDB" id="A0A7L6AVU3"/>
<dbReference type="GO" id="GO:0000150">
    <property type="term" value="F:DNA strand exchange activity"/>
    <property type="evidence" value="ECO:0007669"/>
    <property type="project" value="UniProtKB-KW"/>
</dbReference>
<keyword evidence="4" id="KW-0238">DNA-binding</keyword>
<dbReference type="FunFam" id="3.40.50.1390:FF:000001">
    <property type="entry name" value="DNA recombinase"/>
    <property type="match status" value="1"/>
</dbReference>
<feature type="active site" description="O-(5'-phospho-DNA)-serine intermediate" evidence="6 7">
    <location>
        <position position="9"/>
    </location>
</feature>
<dbReference type="PROSITE" id="PS00398">
    <property type="entry name" value="RECOMBINASES_2"/>
    <property type="match status" value="1"/>
</dbReference>
<dbReference type="PROSITE" id="PS00397">
    <property type="entry name" value="RECOMBINASES_1"/>
    <property type="match status" value="1"/>
</dbReference>
<comment type="similarity">
    <text evidence="1">Belongs to the site-specific recombinase resolvase family.</text>
</comment>
<dbReference type="KEGG" id="this:HZT40_18315"/>
<dbReference type="SMART" id="SM00857">
    <property type="entry name" value="Resolvase"/>
    <property type="match status" value="1"/>
</dbReference>
<dbReference type="PANTHER" id="PTHR30461:SF26">
    <property type="entry name" value="RESOLVASE HOMOLOG YNEB"/>
    <property type="match status" value="1"/>
</dbReference>
<dbReference type="Gene3D" id="3.40.50.1390">
    <property type="entry name" value="Resolvase, N-terminal catalytic domain"/>
    <property type="match status" value="1"/>
</dbReference>
<sequence>MKIGYARVSTTGQDYETQLTKLKAEGCEEIFSEKQSGKSAENREQLQAALKYARKGDVLVITKLDRLARSMGDLWAIVRNLESKGVGFKVLDQAGMDTTTPTGKLMFNILGSIAEFERDLINARTAEGRQAAKAKGVKFGRKEKLTSEQVEALQADVKAGILSMQAIGDKYGIARNSVYRLAGSKDAAYEPIG</sequence>
<dbReference type="InterPro" id="IPR006118">
    <property type="entry name" value="Recombinase_CS"/>
</dbReference>
<dbReference type="InterPro" id="IPR050639">
    <property type="entry name" value="SSR_resolvase"/>
</dbReference>
<evidence type="ECO:0000256" key="4">
    <source>
        <dbReference type="ARBA" id="ARBA00023125"/>
    </source>
</evidence>
<feature type="domain" description="Resolvase/invertase-type recombinase catalytic" evidence="8">
    <location>
        <begin position="1"/>
        <end position="136"/>
    </location>
</feature>
<evidence type="ECO:0000256" key="6">
    <source>
        <dbReference type="PIRSR" id="PIRSR606118-50"/>
    </source>
</evidence>
<dbReference type="CDD" id="cd03768">
    <property type="entry name" value="SR_ResInv"/>
    <property type="match status" value="1"/>
</dbReference>